<dbReference type="EMBL" id="LVLJ01001919">
    <property type="protein sequence ID" value="OAE27345.1"/>
    <property type="molecule type" value="Genomic_DNA"/>
</dbReference>
<feature type="compositionally biased region" description="Polar residues" evidence="9">
    <location>
        <begin position="147"/>
        <end position="165"/>
    </location>
</feature>
<dbReference type="InterPro" id="IPR007314">
    <property type="entry name" value="Cofac_haem-bd_dom"/>
</dbReference>
<keyword evidence="8" id="KW-0472">Membrane</keyword>
<name>A0A176W4F9_MARPO</name>
<dbReference type="Gene3D" id="3.40.50.11550">
    <property type="match status" value="1"/>
</dbReference>
<reference evidence="14" key="3">
    <citation type="journal article" date="2020" name="Curr. Biol.">
        <title>Chromatin organization in early land plants reveals an ancestral association between H3K27me3, transposons, and constitutive heterochromatin.</title>
        <authorList>
            <person name="Montgomery S.A."/>
            <person name="Tanizawa Y."/>
            <person name="Galik B."/>
            <person name="Wang N."/>
            <person name="Ito T."/>
            <person name="Mochizuki T."/>
            <person name="Akimcheva S."/>
            <person name="Bowman J.L."/>
            <person name="Cognat V."/>
            <person name="Marechal-Drouard L."/>
            <person name="Ekker H."/>
            <person name="Hong S.F."/>
            <person name="Kohchi T."/>
            <person name="Lin S.S."/>
            <person name="Liu L.D."/>
            <person name="Nakamura Y."/>
            <person name="Valeeva L.R."/>
            <person name="Shakirov E.V."/>
            <person name="Shippen D.E."/>
            <person name="Wei W.L."/>
            <person name="Yagura M."/>
            <person name="Yamaoka S."/>
            <person name="Yamato K.T."/>
            <person name="Liu C."/>
            <person name="Berger F."/>
        </authorList>
    </citation>
    <scope>NUCLEOTIDE SEQUENCE [LARGE SCALE GENOMIC DNA]</scope>
    <source>
        <strain evidence="14">Tak-1</strain>
    </source>
</reference>
<evidence type="ECO:0000256" key="1">
    <source>
        <dbReference type="ARBA" id="ARBA00004508"/>
    </source>
</evidence>
<feature type="domain" description="Haem-binding uptake Tiki superfamily ChaN" evidence="10">
    <location>
        <begin position="251"/>
        <end position="464"/>
    </location>
</feature>
<reference evidence="12 13" key="1">
    <citation type="submission" date="2016-03" db="EMBL/GenBank/DDBJ databases">
        <title>Mechanisms controlling the formation of the plant cell surface in tip-growing cells are functionally conserved among land plants.</title>
        <authorList>
            <person name="Honkanen S."/>
            <person name="Jones V.A."/>
            <person name="Morieri G."/>
            <person name="Champion C."/>
            <person name="Hetherington A.J."/>
            <person name="Kelly S."/>
            <person name="Saint-Marcoux D."/>
            <person name="Proust H."/>
            <person name="Prescott H."/>
            <person name="Dolan L."/>
        </authorList>
    </citation>
    <scope>NUCLEOTIDE SEQUENCE [LARGE SCALE GENOMIC DNA]</scope>
    <source>
        <strain evidence="13">cv. Tak-1 and cv. Tak-2</strain>
        <tissue evidence="12">Whole gametophyte</tissue>
    </source>
</reference>
<dbReference type="GO" id="GO:0009507">
    <property type="term" value="C:chloroplast"/>
    <property type="evidence" value="ECO:0007669"/>
    <property type="project" value="UniProtKB-SubCell"/>
</dbReference>
<feature type="region of interest" description="Disordered" evidence="9">
    <location>
        <begin position="810"/>
        <end position="867"/>
    </location>
</feature>
<keyword evidence="3" id="KW-0150">Chloroplast</keyword>
<evidence type="ECO:0000256" key="3">
    <source>
        <dbReference type="ARBA" id="ARBA00022528"/>
    </source>
</evidence>
<dbReference type="SUPFAM" id="SSF159501">
    <property type="entry name" value="EreA/ChaN-like"/>
    <property type="match status" value="1"/>
</dbReference>
<dbReference type="Pfam" id="PF04187">
    <property type="entry name" value="Cofac_haem_bdg"/>
    <property type="match status" value="1"/>
</dbReference>
<evidence type="ECO:0000256" key="5">
    <source>
        <dbReference type="ARBA" id="ARBA00022692"/>
    </source>
</evidence>
<dbReference type="AlphaFoldDB" id="A0A176W4F9"/>
<keyword evidence="13" id="KW-1185">Reference proteome</keyword>
<proteinExistence type="inferred from homology"/>
<feature type="compositionally biased region" description="Polar residues" evidence="9">
    <location>
        <begin position="835"/>
        <end position="849"/>
    </location>
</feature>
<dbReference type="PANTHER" id="PTHR31620">
    <property type="entry name" value="PROTEIN RETICULATA-RELATED 2, CHLOROPLASTIC-RELATED"/>
    <property type="match status" value="1"/>
</dbReference>
<feature type="compositionally biased region" description="Basic and acidic residues" evidence="9">
    <location>
        <begin position="856"/>
        <end position="867"/>
    </location>
</feature>
<evidence type="ECO:0000313" key="13">
    <source>
        <dbReference type="Proteomes" id="UP000077202"/>
    </source>
</evidence>
<protein>
    <recommendedName>
        <fullName evidence="10">Haem-binding uptake Tiki superfamily ChaN domain-containing protein</fullName>
    </recommendedName>
</protein>
<keyword evidence="7" id="KW-1133">Transmembrane helix</keyword>
<evidence type="ECO:0000256" key="8">
    <source>
        <dbReference type="ARBA" id="ARBA00023136"/>
    </source>
</evidence>
<dbReference type="PANTHER" id="PTHR31620:SF2">
    <property type="entry name" value="PROTEIN RETICULATA-RELATED 5, CHLOROPLASTIC"/>
    <property type="match status" value="1"/>
</dbReference>
<dbReference type="InterPro" id="IPR021825">
    <property type="entry name" value="RETICULATA-related"/>
</dbReference>
<evidence type="ECO:0000313" key="12">
    <source>
        <dbReference type="EMBL" id="OAE27345.1"/>
    </source>
</evidence>
<dbReference type="EMBL" id="AP019871">
    <property type="protein sequence ID" value="BBN14584.1"/>
    <property type="molecule type" value="Genomic_DNA"/>
</dbReference>
<evidence type="ECO:0000256" key="9">
    <source>
        <dbReference type="SAM" id="MobiDB-lite"/>
    </source>
</evidence>
<evidence type="ECO:0000256" key="6">
    <source>
        <dbReference type="ARBA" id="ARBA00022946"/>
    </source>
</evidence>
<evidence type="ECO:0000313" key="14">
    <source>
        <dbReference type="Proteomes" id="UP001162541"/>
    </source>
</evidence>
<keyword evidence="5" id="KW-0812">Transmembrane</keyword>
<dbReference type="Proteomes" id="UP001162541">
    <property type="component" value="Chromosome 6"/>
</dbReference>
<keyword evidence="4" id="KW-0934">Plastid</keyword>
<comment type="subcellular location">
    <subcellularLocation>
        <location evidence="1">Plastid</location>
        <location evidence="1">Chloroplast membrane</location>
        <topology evidence="1">Multi-pass membrane protein</topology>
    </subcellularLocation>
</comment>
<comment type="similarity">
    <text evidence="2">Belongs to the RETICULATA family.</text>
</comment>
<dbReference type="GO" id="GO:0016020">
    <property type="term" value="C:membrane"/>
    <property type="evidence" value="ECO:0007669"/>
    <property type="project" value="UniProtKB-SubCell"/>
</dbReference>
<dbReference type="Pfam" id="PF11891">
    <property type="entry name" value="RETICULATA-like"/>
    <property type="match status" value="1"/>
</dbReference>
<evidence type="ECO:0000259" key="10">
    <source>
        <dbReference type="Pfam" id="PF04187"/>
    </source>
</evidence>
<feature type="region of interest" description="Disordered" evidence="9">
    <location>
        <begin position="109"/>
        <end position="169"/>
    </location>
</feature>
<evidence type="ECO:0000256" key="2">
    <source>
        <dbReference type="ARBA" id="ARBA00010793"/>
    </source>
</evidence>
<gene>
    <name evidence="12" type="ORF">AXG93_441s1060</name>
    <name evidence="11" type="ORF">Mp_6g12840</name>
</gene>
<evidence type="ECO:0000313" key="11">
    <source>
        <dbReference type="EMBL" id="BBN14584.1"/>
    </source>
</evidence>
<evidence type="ECO:0000256" key="4">
    <source>
        <dbReference type="ARBA" id="ARBA00022640"/>
    </source>
</evidence>
<accession>A0A176W4F9</accession>
<sequence>MGSFCTDVGISSMSTFNGRLESCLLPCERGLSRCSRIFYGVPLRPKSWRMMNRGSGYMSISSGHSTFRVDSPVSRNRYRGLQNVKKRRPFSQLSNSHSDVQFGVRIGREHRGSSHRVAGRASNSHGVPEPSDSESIDDGDVKIGAEESSNFVNNSEQKATISKDSASPGPRLTRRMILGAVALGFSVSSSWSSEGATAADKGFSFPLTKGSWILGEADLVPPGAAEKRGSRVYDASVLGEPVALGSDKDRVWQKLLAARVVYLGEAERVVDTDDQLLELEIVRTARDKCFEQARGVTVAIEAFPIVVQPQLNLYMNKKISDEELRASVPALPDERFQGYLPILQYCRDNGVRLVGMGAPSKVLRTVQAKGVQALDKAEMQKFVPPLGGGYKFKSFPSSDDSGGVDLLPNASGRFGPGPYRFAQARIVADYSMSQVITQVIKDGGSVGITIVITGASHVMYGSRGMGLPAWTSKSLQKRTQAVILLNPERQHIRKEGDLPEADFLWYSAAKVCTRNCFDRAEVARVMGAAGRRREALPQDIQLGLERGLVAPEVLESFFKLDEQPLLAELTSRFQGLRERWLADPRFLQRLAIEETISITTTLIAQYERRGDRFWKELEYVTTDTVRGAVVDFFTVWLPAPRLSFRVLDPQDEYFNALDSLRGLLGSFPDNAFQRAQAGVRWGLGERVGAIIVGGIKLFGVGFISSLGTLAATNLVLNARQRLSSDPTPKAQNKRSPIFKTALVYGSFLGTSANLRYQVIAGVVEHWIADYWLASQPLAGNVLSFVARTVNSYFGTGQWVDLARLSGLQAHNDEDESSSPKVDAGDEASVTAEMLETTSTSNPASSNGVSSVEEAQELVKEPVKIPKQ</sequence>
<dbReference type="Proteomes" id="UP000077202">
    <property type="component" value="Unassembled WGS sequence"/>
</dbReference>
<reference evidence="11" key="2">
    <citation type="journal article" date="2019" name="Curr. Biol.">
        <title>Chromatin organization in early land plants reveals an ancestral association between H3K27me3, transposons, and constitutive heterochromatin.</title>
        <authorList>
            <person name="Montgomery S.A."/>
            <person name="Tanizawa Y."/>
            <person name="Galik B."/>
            <person name="Wang N."/>
            <person name="Ito T."/>
            <person name="Mochizuki T."/>
            <person name="Akimcheva S."/>
            <person name="Bowman J."/>
            <person name="Cognat V."/>
            <person name="Drouard L."/>
            <person name="Ekker H."/>
            <person name="Houng S."/>
            <person name="Kohchi T."/>
            <person name="Lin S."/>
            <person name="Liu L.D."/>
            <person name="Nakamura Y."/>
            <person name="Valeeva L.R."/>
            <person name="Shakirov E.V."/>
            <person name="Shippen D.E."/>
            <person name="Wei W."/>
            <person name="Yagura M."/>
            <person name="Yamaoka S."/>
            <person name="Yamato K.T."/>
            <person name="Liu C."/>
            <person name="Berger F."/>
        </authorList>
    </citation>
    <scope>NUCLEOTIDE SEQUENCE [LARGE SCALE GENOMIC DNA]</scope>
    <source>
        <strain evidence="11">Tak-1</strain>
    </source>
</reference>
<evidence type="ECO:0000256" key="7">
    <source>
        <dbReference type="ARBA" id="ARBA00022989"/>
    </source>
</evidence>
<organism evidence="12 13">
    <name type="scientific">Marchantia polymorpha subsp. ruderalis</name>
    <dbReference type="NCBI Taxonomy" id="1480154"/>
    <lineage>
        <taxon>Eukaryota</taxon>
        <taxon>Viridiplantae</taxon>
        <taxon>Streptophyta</taxon>
        <taxon>Embryophyta</taxon>
        <taxon>Marchantiophyta</taxon>
        <taxon>Marchantiopsida</taxon>
        <taxon>Marchantiidae</taxon>
        <taxon>Marchantiales</taxon>
        <taxon>Marchantiaceae</taxon>
        <taxon>Marchantia</taxon>
    </lineage>
</organism>
<keyword evidence="6" id="KW-0809">Transit peptide</keyword>